<gene>
    <name evidence="5" type="ORF">CRG98_035726</name>
</gene>
<evidence type="ECO:0000256" key="3">
    <source>
        <dbReference type="ARBA" id="ARBA00022782"/>
    </source>
</evidence>
<accession>A0A2I0IIU5</accession>
<keyword evidence="3" id="KW-0221">Differentiation</keyword>
<evidence type="ECO:0008006" key="7">
    <source>
        <dbReference type="Google" id="ProtNLM"/>
    </source>
</evidence>
<dbReference type="PANTHER" id="PTHR34359:SF5">
    <property type="entry name" value="CLAVATA3_ESR (CLE)-RELATED PROTEIN 9"/>
    <property type="match status" value="1"/>
</dbReference>
<comment type="similarity">
    <text evidence="1">Belongs to the CLV3/ESR signal peptide family.</text>
</comment>
<proteinExistence type="inferred from homology"/>
<dbReference type="GO" id="GO:0030154">
    <property type="term" value="P:cell differentiation"/>
    <property type="evidence" value="ECO:0007669"/>
    <property type="project" value="UniProtKB-KW"/>
</dbReference>
<sequence>MAIVNIHESMNYKSLRSTGGTEASQYCSAEEANRLRCREKGPSDSILFLSLLLILFFHGHGNCLIPDDHSSKHVITPKVNNKYRDLMVHRKVLSAAKFDFTPFLHHLPTKPDPPGKDIDQFYREEKRRVPTGPNPLHH</sequence>
<dbReference type="EMBL" id="PGOL01002963">
    <property type="protein sequence ID" value="PKI43892.1"/>
    <property type="molecule type" value="Genomic_DNA"/>
</dbReference>
<comment type="caution">
    <text evidence="5">The sequence shown here is derived from an EMBL/GenBank/DDBJ whole genome shotgun (WGS) entry which is preliminary data.</text>
</comment>
<evidence type="ECO:0000313" key="6">
    <source>
        <dbReference type="Proteomes" id="UP000233551"/>
    </source>
</evidence>
<reference evidence="5 6" key="1">
    <citation type="submission" date="2017-11" db="EMBL/GenBank/DDBJ databases">
        <title>De-novo sequencing of pomegranate (Punica granatum L.) genome.</title>
        <authorList>
            <person name="Akparov Z."/>
            <person name="Amiraslanov A."/>
            <person name="Hajiyeva S."/>
            <person name="Abbasov M."/>
            <person name="Kaur K."/>
            <person name="Hamwieh A."/>
            <person name="Solovyev V."/>
            <person name="Salamov A."/>
            <person name="Braich B."/>
            <person name="Kosarev P."/>
            <person name="Mahmoud A."/>
            <person name="Hajiyev E."/>
            <person name="Babayeva S."/>
            <person name="Izzatullayeva V."/>
            <person name="Mammadov A."/>
            <person name="Mammadov A."/>
            <person name="Sharifova S."/>
            <person name="Ojaghi J."/>
            <person name="Eynullazada K."/>
            <person name="Bayramov B."/>
            <person name="Abdulazimova A."/>
            <person name="Shahmuradov I."/>
        </authorList>
    </citation>
    <scope>NUCLEOTIDE SEQUENCE [LARGE SCALE GENOMIC DNA]</scope>
    <source>
        <strain evidence="6">cv. AG2017</strain>
        <tissue evidence="5">Leaf</tissue>
    </source>
</reference>
<dbReference type="PANTHER" id="PTHR34359">
    <property type="entry name" value="CLAVATA3/ESR (CLE)-RELATED PROTEIN 10"/>
    <property type="match status" value="1"/>
</dbReference>
<evidence type="ECO:0000256" key="4">
    <source>
        <dbReference type="ARBA" id="ARBA00023278"/>
    </source>
</evidence>
<name>A0A2I0IIU5_PUNGR</name>
<evidence type="ECO:0000256" key="2">
    <source>
        <dbReference type="ARBA" id="ARBA00022473"/>
    </source>
</evidence>
<evidence type="ECO:0000256" key="1">
    <source>
        <dbReference type="ARBA" id="ARBA00005416"/>
    </source>
</evidence>
<protein>
    <recommendedName>
        <fullName evidence="7">CLAVATA3/ESR (CLE)-related protein 12-like</fullName>
    </recommendedName>
</protein>
<dbReference type="Proteomes" id="UP000233551">
    <property type="component" value="Unassembled WGS sequence"/>
</dbReference>
<evidence type="ECO:0000313" key="5">
    <source>
        <dbReference type="EMBL" id="PKI43892.1"/>
    </source>
</evidence>
<dbReference type="AlphaFoldDB" id="A0A2I0IIU5"/>
<keyword evidence="4" id="KW-0379">Hydroxylation</keyword>
<keyword evidence="6" id="KW-1185">Reference proteome</keyword>
<organism evidence="5 6">
    <name type="scientific">Punica granatum</name>
    <name type="common">Pomegranate</name>
    <dbReference type="NCBI Taxonomy" id="22663"/>
    <lineage>
        <taxon>Eukaryota</taxon>
        <taxon>Viridiplantae</taxon>
        <taxon>Streptophyta</taxon>
        <taxon>Embryophyta</taxon>
        <taxon>Tracheophyta</taxon>
        <taxon>Spermatophyta</taxon>
        <taxon>Magnoliopsida</taxon>
        <taxon>eudicotyledons</taxon>
        <taxon>Gunneridae</taxon>
        <taxon>Pentapetalae</taxon>
        <taxon>rosids</taxon>
        <taxon>malvids</taxon>
        <taxon>Myrtales</taxon>
        <taxon>Lythraceae</taxon>
        <taxon>Punica</taxon>
    </lineage>
</organism>
<dbReference type="InterPro" id="IPR039618">
    <property type="entry name" value="CLE9-13"/>
</dbReference>
<keyword evidence="2" id="KW-0217">Developmental protein</keyword>